<dbReference type="RefSeq" id="WP_169523082.1">
    <property type="nucleotide sequence ID" value="NZ_JAAMPT010000201.1"/>
</dbReference>
<keyword evidence="4" id="KW-1185">Reference proteome</keyword>
<name>A0ABX1QQJ8_9FLAO</name>
<comment type="caution">
    <text evidence="3">The sequence shown here is derived from an EMBL/GenBank/DDBJ whole genome shotgun (WGS) entry which is preliminary data.</text>
</comment>
<protein>
    <submittedName>
        <fullName evidence="3">T9SS type A sorting domain-containing protein</fullName>
    </submittedName>
</protein>
<dbReference type="EMBL" id="JAAMPT010000201">
    <property type="protein sequence ID" value="NMH24484.1"/>
    <property type="molecule type" value="Genomic_DNA"/>
</dbReference>
<evidence type="ECO:0000313" key="3">
    <source>
        <dbReference type="EMBL" id="NMH24484.1"/>
    </source>
</evidence>
<evidence type="ECO:0000256" key="1">
    <source>
        <dbReference type="ARBA" id="ARBA00022729"/>
    </source>
</evidence>
<organism evidence="3 4">
    <name type="scientific">Flavobacterium solisilvae</name>
    <dbReference type="NCBI Taxonomy" id="1852019"/>
    <lineage>
        <taxon>Bacteria</taxon>
        <taxon>Pseudomonadati</taxon>
        <taxon>Bacteroidota</taxon>
        <taxon>Flavobacteriia</taxon>
        <taxon>Flavobacteriales</taxon>
        <taxon>Flavobacteriaceae</taxon>
        <taxon>Flavobacterium</taxon>
    </lineage>
</organism>
<dbReference type="InterPro" id="IPR013425">
    <property type="entry name" value="Autotrns_rpt"/>
</dbReference>
<dbReference type="Proteomes" id="UP000767947">
    <property type="component" value="Unassembled WGS sequence"/>
</dbReference>
<dbReference type="Pfam" id="PF18962">
    <property type="entry name" value="Por_Secre_tail"/>
    <property type="match status" value="1"/>
</dbReference>
<evidence type="ECO:0000313" key="4">
    <source>
        <dbReference type="Proteomes" id="UP000767947"/>
    </source>
</evidence>
<keyword evidence="1" id="KW-0732">Signal</keyword>
<evidence type="ECO:0000259" key="2">
    <source>
        <dbReference type="Pfam" id="PF18962"/>
    </source>
</evidence>
<accession>A0ABX1QQJ8</accession>
<dbReference type="Pfam" id="PF12951">
    <property type="entry name" value="PATR"/>
    <property type="match status" value="2"/>
</dbReference>
<dbReference type="InterPro" id="IPR026444">
    <property type="entry name" value="Secre_tail"/>
</dbReference>
<reference evidence="3 4" key="1">
    <citation type="submission" date="2020-02" db="EMBL/GenBank/DDBJ databases">
        <title>Flavobacterium sp. genome.</title>
        <authorList>
            <person name="Jung H.S."/>
            <person name="Baek J.H."/>
            <person name="Jeon C.O."/>
        </authorList>
    </citation>
    <scope>NUCLEOTIDE SEQUENCE [LARGE SCALE GENOMIC DNA]</scope>
    <source>
        <strain evidence="3 4">SE-s27</strain>
    </source>
</reference>
<dbReference type="NCBIfam" id="TIGR04183">
    <property type="entry name" value="Por_Secre_tail"/>
    <property type="match status" value="1"/>
</dbReference>
<gene>
    <name evidence="3" type="ORF">G6042_04290</name>
</gene>
<feature type="domain" description="Secretion system C-terminal sorting" evidence="2">
    <location>
        <begin position="930"/>
        <end position="1001"/>
    </location>
</feature>
<dbReference type="InterPro" id="IPR012332">
    <property type="entry name" value="Autotransporter_pectin_lyase_C"/>
</dbReference>
<proteinExistence type="predicted"/>
<dbReference type="NCBIfam" id="TIGR02601">
    <property type="entry name" value="autotrns_rpt"/>
    <property type="match status" value="1"/>
</dbReference>
<sequence length="1005" mass="106204">MVNGFKTNSWGGFRQAPDCFDSHDVYFSGNGINTMKLNTRDFNVRRLFFTSNASSQRILNADSNYRLFLNANNGVPKIENNSGTRHVFNAPITLNAGAELNPVDGDLDFDFIDNNSNSIDVYGDNGKVIRFLNVISGSGALRIKQYSIAKLSALNTYTGNTEIDEGELWIENGGDIASGSAIYLGNGGQLGNFTKFFLSKSDGGTNFTRTINVNPGNANTRYIGGLNASGTNTFSGNIVRNSNQPLNIEVVNAGGNVTFSGVINGSGTVTKVGNGTATFTGNNTYTGATVVTGGTLIVQKSGYAATITTSGIAVAFSSVPTRGTYTVLPGALSSSATLSTSGLGFGQTASFNASTGVLTVFDAPTVSLVSNDVDNSFCAGTSVTFTATANQVGGGTVNYDFKVAGSSVQSGASSTYTTTSLTNGQAVTVEITVTGGTYLSSTTATSNSIVNTVITPQLWYLDADGDGFGSGEAVLACENPSTAEIAYVSNADDCDDFNQNVYPGAPAICYNNIIEDCNGGTIYTGCPVLPVSITSPSCGSILNYRNAPISCNAVSVEGHTVQYRFRISQVGGSLSGFVTNSTPYFTLLQLGSWAHLYGVTYDVYVSLVIDGEQQGESSACRITTPPVPVLGQSLINCTTILTAATTPVYSPSVPGAVAYQFRVSLGSENYEFESSTNYFRLTDHFPTWNYDTTYTVEVRTRQFGEVFPSGDEGYGIPCTLTTPSVPVATQSLTNCATLLTAASSPVYSPSVYGATSYEFQISSSEGVYIGTISSLTTNFRLTTGLPDVWNYSREYQVRMRAIRNGKVGEWSSICTVSTPAMPTPAQALANCATVMTSSSTILYTPTVFGATDYEYSVSGFPENITKQVNYLRLSDLPGWIAGTTYNVTVKAFRNGVESGTSTSCTFTTPGTAPVAPVARIAQVPFAVKAYPNPYSNAFQLDVTSTDKTASIDVKVFDMLGRMVDSKNTTAGDLETATIGSDYPSGVYNVIVTQGEQTKVVRVVKR</sequence>
<dbReference type="Gene3D" id="2.160.20.20">
    <property type="match status" value="1"/>
</dbReference>